<reference evidence="13 14" key="1">
    <citation type="submission" date="2021-03" db="EMBL/GenBank/DDBJ databases">
        <title>Complete genome of Polaribacter_sp.SM13.</title>
        <authorList>
            <person name="Jeong S.W."/>
            <person name="Bae J.W."/>
        </authorList>
    </citation>
    <scope>NUCLEOTIDE SEQUENCE [LARGE SCALE GENOMIC DNA]</scope>
    <source>
        <strain evidence="13 14">SM13</strain>
    </source>
</reference>
<organism evidence="13 14">
    <name type="scientific">Polaribacter cellanae</name>
    <dbReference type="NCBI Taxonomy" id="2818493"/>
    <lineage>
        <taxon>Bacteria</taxon>
        <taxon>Pseudomonadati</taxon>
        <taxon>Bacteroidota</taxon>
        <taxon>Flavobacteriia</taxon>
        <taxon>Flavobacteriales</taxon>
        <taxon>Flavobacteriaceae</taxon>
    </lineage>
</organism>
<evidence type="ECO:0000313" key="13">
    <source>
        <dbReference type="EMBL" id="QTE21472.1"/>
    </source>
</evidence>
<keyword evidence="14" id="KW-1185">Reference proteome</keyword>
<comment type="subcellular location">
    <subcellularLocation>
        <location evidence="1 8">Cell outer membrane</location>
        <topology evidence="1 8">Multi-pass membrane protein</topology>
    </subcellularLocation>
</comment>
<evidence type="ECO:0000259" key="11">
    <source>
        <dbReference type="Pfam" id="PF00593"/>
    </source>
</evidence>
<comment type="similarity">
    <text evidence="8 9">Belongs to the TonB-dependent receptor family.</text>
</comment>
<evidence type="ECO:0000313" key="14">
    <source>
        <dbReference type="Proteomes" id="UP000663920"/>
    </source>
</evidence>
<dbReference type="InterPro" id="IPR036942">
    <property type="entry name" value="Beta-barrel_TonB_sf"/>
</dbReference>
<dbReference type="InterPro" id="IPR037066">
    <property type="entry name" value="Plug_dom_sf"/>
</dbReference>
<dbReference type="KEGG" id="pcea:J3359_11630"/>
<dbReference type="PROSITE" id="PS52016">
    <property type="entry name" value="TONB_DEPENDENT_REC_3"/>
    <property type="match status" value="1"/>
</dbReference>
<evidence type="ECO:0000256" key="7">
    <source>
        <dbReference type="ARBA" id="ARBA00023237"/>
    </source>
</evidence>
<evidence type="ECO:0000256" key="10">
    <source>
        <dbReference type="SAM" id="SignalP"/>
    </source>
</evidence>
<feature type="signal peptide" evidence="10">
    <location>
        <begin position="1"/>
        <end position="23"/>
    </location>
</feature>
<dbReference type="Gene3D" id="2.170.130.10">
    <property type="entry name" value="TonB-dependent receptor, plug domain"/>
    <property type="match status" value="1"/>
</dbReference>
<dbReference type="Gene3D" id="2.40.170.20">
    <property type="entry name" value="TonB-dependent receptor, beta-barrel domain"/>
    <property type="match status" value="1"/>
</dbReference>
<feature type="domain" description="TonB-dependent receptor plug" evidence="12">
    <location>
        <begin position="117"/>
        <end position="238"/>
    </location>
</feature>
<dbReference type="Pfam" id="PF00593">
    <property type="entry name" value="TonB_dep_Rec_b-barrel"/>
    <property type="match status" value="1"/>
</dbReference>
<dbReference type="SUPFAM" id="SSF49464">
    <property type="entry name" value="Carboxypeptidase regulatory domain-like"/>
    <property type="match status" value="1"/>
</dbReference>
<dbReference type="InterPro" id="IPR012910">
    <property type="entry name" value="Plug_dom"/>
</dbReference>
<gene>
    <name evidence="13" type="ORF">J3359_11630</name>
</gene>
<feature type="chain" id="PRO_5037860239" evidence="10">
    <location>
        <begin position="24"/>
        <end position="976"/>
    </location>
</feature>
<dbReference type="PANTHER" id="PTHR47234:SF3">
    <property type="entry name" value="SECRETIN_TONB SHORT N-TERMINAL DOMAIN-CONTAINING PROTEIN"/>
    <property type="match status" value="1"/>
</dbReference>
<dbReference type="InterPro" id="IPR000531">
    <property type="entry name" value="Beta-barrel_TonB"/>
</dbReference>
<keyword evidence="13" id="KW-0675">Receptor</keyword>
<keyword evidence="2 8" id="KW-0813">Transport</keyword>
<keyword evidence="7 8" id="KW-0998">Cell outer membrane</keyword>
<sequence>MKRQKLNFFLMLSFLLLPLTVVAQTIKGKVTDASGEALPYVNVIQKGTTNGTTTNDRGEFSIAVKSLPTKLVISSMGFATKEINITNTSYLTISINEDNALDEIVVIGSRNPNRTAVDSPVPIDVVDVKELTASSPQVNLNQILNFVAPSFTSNTQTISDGTDHIDPASLRGLGPDQVLVLINGKRRHTSSLINVNGTFGRGSVGTDLNAIPASAIKRLEVLRDGAAAQYGSDAIAGVINIVLNETVNQLSLSVTTGANFSKNSNSQTGGVDGETTNISASYGLSLGENGGFITFSGDFDVREEYNRMKEWEGSIFNGYNAVERFANEANYDTTKFLSLINGLDPASTEYSSILNDLKGFANTAGYATAPSDGLSELQTILKADATTSELAARGLNRTDFNMRVGQSRVRGGRFFANFKLPLDDNGTELYSFAGMSSRDGNSAGFYRLPNQSRTYTPAYINGFLPEINSTISDQSLAVGIKGKIGEWNVDFSNTYGKNAFDFIIGNTYNASLGNASATKFDAGGFSFSQNTTNLDLSKFYEDIFKGFGVAFGGEHRLENYEIISGEEASYTQYQADGSPFSGVNGTSPLKDFFGNSRPGGSQVFPGFGPKNELDRSRSSVAAYVDLDAKFSDAFSTTFATRYENYSDFGATLNFKLASIYKISDNFRVRASFNTGFRAPSLHQLNYNSTSTIFQDGVPVEVGTFSNDSKAAQLLGIPQLKEETSNSFSAGFTAKLPESNLTFTVDGYIVNIDDRVVYTGQFKPTLDSNGVPVDAANQELANLLVQANATAASFFANAIDTKSTGIDVVVTHKATFGETRLKTDLSGTFSQTKQEGGINSSQILRDAGQEGTYFPEDSRIYLEEAVPRTKINLTNNLTSGKFNVFLRNVYFGKVSEATNSITNQQVFNSKIVTDLSLGYKATENLTLTIGANNLLDIYPDRAIEANRSGGRFDWSRRSQQFGIGGRFLFARVSFNLK</sequence>
<dbReference type="EMBL" id="CP071869">
    <property type="protein sequence ID" value="QTE21472.1"/>
    <property type="molecule type" value="Genomic_DNA"/>
</dbReference>
<keyword evidence="5 9" id="KW-0798">TonB box</keyword>
<dbReference type="Gene3D" id="2.60.40.1120">
    <property type="entry name" value="Carboxypeptidase-like, regulatory domain"/>
    <property type="match status" value="1"/>
</dbReference>
<accession>A0A975CLV2</accession>
<evidence type="ECO:0000256" key="1">
    <source>
        <dbReference type="ARBA" id="ARBA00004571"/>
    </source>
</evidence>
<dbReference type="Pfam" id="PF13715">
    <property type="entry name" value="CarbopepD_reg_2"/>
    <property type="match status" value="1"/>
</dbReference>
<dbReference type="AlphaFoldDB" id="A0A975CLV2"/>
<dbReference type="Pfam" id="PF07715">
    <property type="entry name" value="Plug"/>
    <property type="match status" value="1"/>
</dbReference>
<evidence type="ECO:0000256" key="6">
    <source>
        <dbReference type="ARBA" id="ARBA00023136"/>
    </source>
</evidence>
<dbReference type="SUPFAM" id="SSF56935">
    <property type="entry name" value="Porins"/>
    <property type="match status" value="1"/>
</dbReference>
<keyword evidence="3 8" id="KW-1134">Transmembrane beta strand</keyword>
<dbReference type="InterPro" id="IPR039426">
    <property type="entry name" value="TonB-dep_rcpt-like"/>
</dbReference>
<name>A0A975CLV2_9FLAO</name>
<dbReference type="PANTHER" id="PTHR47234">
    <property type="match status" value="1"/>
</dbReference>
<keyword evidence="10" id="KW-0732">Signal</keyword>
<evidence type="ECO:0000256" key="2">
    <source>
        <dbReference type="ARBA" id="ARBA00022448"/>
    </source>
</evidence>
<keyword evidence="6 8" id="KW-0472">Membrane</keyword>
<dbReference type="InterPro" id="IPR008969">
    <property type="entry name" value="CarboxyPept-like_regulatory"/>
</dbReference>
<evidence type="ECO:0000256" key="3">
    <source>
        <dbReference type="ARBA" id="ARBA00022452"/>
    </source>
</evidence>
<keyword evidence="4 8" id="KW-0812">Transmembrane</keyword>
<dbReference type="Proteomes" id="UP000663920">
    <property type="component" value="Chromosome"/>
</dbReference>
<proteinExistence type="inferred from homology"/>
<evidence type="ECO:0000256" key="4">
    <source>
        <dbReference type="ARBA" id="ARBA00022692"/>
    </source>
</evidence>
<evidence type="ECO:0000256" key="5">
    <source>
        <dbReference type="ARBA" id="ARBA00023077"/>
    </source>
</evidence>
<protein>
    <submittedName>
        <fullName evidence="13">TonB-dependent receptor</fullName>
    </submittedName>
</protein>
<evidence type="ECO:0000256" key="8">
    <source>
        <dbReference type="PROSITE-ProRule" id="PRU01360"/>
    </source>
</evidence>
<evidence type="ECO:0000259" key="12">
    <source>
        <dbReference type="Pfam" id="PF07715"/>
    </source>
</evidence>
<feature type="domain" description="TonB-dependent receptor-like beta-barrel" evidence="11">
    <location>
        <begin position="424"/>
        <end position="933"/>
    </location>
</feature>
<dbReference type="GO" id="GO:0009279">
    <property type="term" value="C:cell outer membrane"/>
    <property type="evidence" value="ECO:0007669"/>
    <property type="project" value="UniProtKB-SubCell"/>
</dbReference>
<evidence type="ECO:0000256" key="9">
    <source>
        <dbReference type="RuleBase" id="RU003357"/>
    </source>
</evidence>